<reference evidence="1 2" key="1">
    <citation type="submission" date="2020-06" db="EMBL/GenBank/DDBJ databases">
        <title>Genome sequence of Paramixta manurensis strain PD-1.</title>
        <authorList>
            <person name="Lee C.W."/>
            <person name="Kim J."/>
        </authorList>
    </citation>
    <scope>NUCLEOTIDE SEQUENCE [LARGE SCALE GENOMIC DNA]</scope>
    <source>
        <strain evidence="1 2">PD-1</strain>
    </source>
</reference>
<keyword evidence="2" id="KW-1185">Reference proteome</keyword>
<dbReference type="RefSeq" id="WP_173633811.1">
    <property type="nucleotide sequence ID" value="NZ_CP054212.1"/>
</dbReference>
<proteinExistence type="predicted"/>
<sequence length="57" mass="5963">MKLINFSECNLISGSGAESYGMAVSLDIANAMDKKFDQCNLSDLTKDMAASAITGAV</sequence>
<accession>A0A6M8UAT3</accession>
<dbReference type="KEGG" id="pmak:PMPD1_1869"/>
<name>A0A6M8UAT3_9GAMM</name>
<protein>
    <submittedName>
        <fullName evidence="1">Uncharacterized protein</fullName>
    </submittedName>
</protein>
<gene>
    <name evidence="1" type="ORF">PMPD1_1869</name>
</gene>
<organism evidence="1 2">
    <name type="scientific">Paramixta manurensis</name>
    <dbReference type="NCBI Taxonomy" id="2740817"/>
    <lineage>
        <taxon>Bacteria</taxon>
        <taxon>Pseudomonadati</taxon>
        <taxon>Pseudomonadota</taxon>
        <taxon>Gammaproteobacteria</taxon>
        <taxon>Enterobacterales</taxon>
        <taxon>Erwiniaceae</taxon>
        <taxon>Paramixta</taxon>
    </lineage>
</organism>
<evidence type="ECO:0000313" key="2">
    <source>
        <dbReference type="Proteomes" id="UP000505325"/>
    </source>
</evidence>
<evidence type="ECO:0000313" key="1">
    <source>
        <dbReference type="EMBL" id="QKJ86819.1"/>
    </source>
</evidence>
<dbReference type="AlphaFoldDB" id="A0A6M8UAT3"/>
<dbReference type="EMBL" id="CP054212">
    <property type="protein sequence ID" value="QKJ86819.1"/>
    <property type="molecule type" value="Genomic_DNA"/>
</dbReference>
<dbReference type="Proteomes" id="UP000505325">
    <property type="component" value="Chromosome"/>
</dbReference>